<keyword evidence="1" id="KW-1133">Transmembrane helix</keyword>
<protein>
    <submittedName>
        <fullName evidence="2">Uncharacterized protein</fullName>
    </submittedName>
</protein>
<dbReference type="Proteomes" id="UP001313282">
    <property type="component" value="Unassembled WGS sequence"/>
</dbReference>
<evidence type="ECO:0000313" key="2">
    <source>
        <dbReference type="EMBL" id="KAK6347599.1"/>
    </source>
</evidence>
<feature type="transmembrane region" description="Helical" evidence="1">
    <location>
        <begin position="199"/>
        <end position="220"/>
    </location>
</feature>
<evidence type="ECO:0000313" key="3">
    <source>
        <dbReference type="Proteomes" id="UP001313282"/>
    </source>
</evidence>
<accession>A0AAN8MRZ3</accession>
<proteinExistence type="predicted"/>
<comment type="caution">
    <text evidence="2">The sequence shown here is derived from an EMBL/GenBank/DDBJ whole genome shotgun (WGS) entry which is preliminary data.</text>
</comment>
<keyword evidence="1" id="KW-0472">Membrane</keyword>
<organism evidence="2 3">
    <name type="scientific">Orbilia javanica</name>
    <dbReference type="NCBI Taxonomy" id="47235"/>
    <lineage>
        <taxon>Eukaryota</taxon>
        <taxon>Fungi</taxon>
        <taxon>Dikarya</taxon>
        <taxon>Ascomycota</taxon>
        <taxon>Pezizomycotina</taxon>
        <taxon>Orbiliomycetes</taxon>
        <taxon>Orbiliales</taxon>
        <taxon>Orbiliaceae</taxon>
        <taxon>Orbilia</taxon>
    </lineage>
</organism>
<dbReference type="EMBL" id="JAVHNR010000003">
    <property type="protein sequence ID" value="KAK6347599.1"/>
    <property type="molecule type" value="Genomic_DNA"/>
</dbReference>
<sequence>MEEDLQRIRELYDPRRDSTDIFARQYRECLHDDYKDSIIFDPSGLRKNTSNTPPPYPFMFPTKPDNLYTKPTSRQPEHGHAIQYSEEERMLHFDPSYRPHRRLIRTGQAATIIFGITFILSAIAFSLNVVAKPQIRHPARIIQTVLVAIGVGMYLLRTLVNWRVRGALGKLLGKGQSWGCEKHECCSEQRYRLYGDKRLEIAFGSLVVLMMAFCAVVWVVKF</sequence>
<dbReference type="AlphaFoldDB" id="A0AAN8MRZ3"/>
<feature type="transmembrane region" description="Helical" evidence="1">
    <location>
        <begin position="109"/>
        <end position="129"/>
    </location>
</feature>
<reference evidence="2 3" key="1">
    <citation type="submission" date="2019-10" db="EMBL/GenBank/DDBJ databases">
        <authorList>
            <person name="Palmer J.M."/>
        </authorList>
    </citation>
    <scope>NUCLEOTIDE SEQUENCE [LARGE SCALE GENOMIC DNA]</scope>
    <source>
        <strain evidence="2 3">TWF718</strain>
    </source>
</reference>
<feature type="transmembrane region" description="Helical" evidence="1">
    <location>
        <begin position="141"/>
        <end position="160"/>
    </location>
</feature>
<keyword evidence="1" id="KW-0812">Transmembrane</keyword>
<gene>
    <name evidence="2" type="ORF">TWF718_005437</name>
</gene>
<evidence type="ECO:0000256" key="1">
    <source>
        <dbReference type="SAM" id="Phobius"/>
    </source>
</evidence>
<keyword evidence="3" id="KW-1185">Reference proteome</keyword>
<name>A0AAN8MRZ3_9PEZI</name>